<evidence type="ECO:0000256" key="1">
    <source>
        <dbReference type="SAM" id="MobiDB-lite"/>
    </source>
</evidence>
<accession>A0A0F9M5Y7</accession>
<dbReference type="AlphaFoldDB" id="A0A0F9M5Y7"/>
<evidence type="ECO:0000313" key="3">
    <source>
        <dbReference type="EMBL" id="KKN01109.1"/>
    </source>
</evidence>
<evidence type="ECO:0000256" key="2">
    <source>
        <dbReference type="SAM" id="Phobius"/>
    </source>
</evidence>
<gene>
    <name evidence="3" type="ORF">LCGC14_1131070</name>
</gene>
<protein>
    <submittedName>
        <fullName evidence="3">Uncharacterized protein</fullName>
    </submittedName>
</protein>
<feature type="transmembrane region" description="Helical" evidence="2">
    <location>
        <begin position="247"/>
        <end position="268"/>
    </location>
</feature>
<keyword evidence="2" id="KW-0472">Membrane</keyword>
<comment type="caution">
    <text evidence="3">The sequence shown here is derived from an EMBL/GenBank/DDBJ whole genome shotgun (WGS) entry which is preliminary data.</text>
</comment>
<proteinExistence type="predicted"/>
<sequence length="295" mass="34073">MKIKNFGFIIFLLFISGLFMIPKTVAEIGEIGTDPNDDILQSNPSTIKDFEYWLGNFYLDEDPPHPTELFDDVNSVWFDIVDGPDSVDVVSWGISGNDLYIKVEDITDWIDTKYFSIDILIIYNTTTEFGHNDIIIWVAEIDIFEGEIYTKHYVAEFNIGLGDEAEEFGDVDIDEETNEYSLEFDSGWITETNSSNIANDMYGCVFGVQWDTTFIDDVSEYNMDMIPNSFYGQTIETTDTNVNYNQVIYISIIVFIISLLGLAFFMLYNDKKKGKKSSKKRFSWKKFKKKIKIKK</sequence>
<keyword evidence="2" id="KW-0812">Transmembrane</keyword>
<organism evidence="3">
    <name type="scientific">marine sediment metagenome</name>
    <dbReference type="NCBI Taxonomy" id="412755"/>
    <lineage>
        <taxon>unclassified sequences</taxon>
        <taxon>metagenomes</taxon>
        <taxon>ecological metagenomes</taxon>
    </lineage>
</organism>
<reference evidence="3" key="1">
    <citation type="journal article" date="2015" name="Nature">
        <title>Complex archaea that bridge the gap between prokaryotes and eukaryotes.</title>
        <authorList>
            <person name="Spang A."/>
            <person name="Saw J.H."/>
            <person name="Jorgensen S.L."/>
            <person name="Zaremba-Niedzwiedzka K."/>
            <person name="Martijn J."/>
            <person name="Lind A.E."/>
            <person name="van Eijk R."/>
            <person name="Schleper C."/>
            <person name="Guy L."/>
            <person name="Ettema T.J."/>
        </authorList>
    </citation>
    <scope>NUCLEOTIDE SEQUENCE</scope>
</reference>
<name>A0A0F9M5Y7_9ZZZZ</name>
<keyword evidence="2" id="KW-1133">Transmembrane helix</keyword>
<feature type="region of interest" description="Disordered" evidence="1">
    <location>
        <begin position="276"/>
        <end position="295"/>
    </location>
</feature>
<dbReference type="EMBL" id="LAZR01005297">
    <property type="protein sequence ID" value="KKN01109.1"/>
    <property type="molecule type" value="Genomic_DNA"/>
</dbReference>